<comment type="similarity">
    <text evidence="1">Belongs to the SOS response-associated peptidase family.</text>
</comment>
<evidence type="ECO:0000256" key="3">
    <source>
        <dbReference type="ARBA" id="ARBA00022763"/>
    </source>
</evidence>
<protein>
    <submittedName>
        <fullName evidence="9">SOS response-associated peptidase</fullName>
    </submittedName>
</protein>
<keyword evidence="4" id="KW-0378">Hydrolase</keyword>
<keyword evidence="7" id="KW-0456">Lyase</keyword>
<feature type="region of interest" description="Disordered" evidence="8">
    <location>
        <begin position="158"/>
        <end position="192"/>
    </location>
</feature>
<dbReference type="InterPro" id="IPR036590">
    <property type="entry name" value="SRAP-like"/>
</dbReference>
<dbReference type="RefSeq" id="WP_108381513.1">
    <property type="nucleotide sequence ID" value="NZ_CP028858.1"/>
</dbReference>
<gene>
    <name evidence="9" type="ORF">HARCEL1_05205</name>
</gene>
<keyword evidence="5" id="KW-0190">Covalent protein-DNA linkage</keyword>
<dbReference type="AlphaFoldDB" id="A0A2R4X035"/>
<dbReference type="GO" id="GO:0006508">
    <property type="term" value="P:proteolysis"/>
    <property type="evidence" value="ECO:0007669"/>
    <property type="project" value="UniProtKB-KW"/>
</dbReference>
<name>A0A2R4X035_9EURY</name>
<evidence type="ECO:0000313" key="10">
    <source>
        <dbReference type="Proteomes" id="UP000244727"/>
    </source>
</evidence>
<dbReference type="PANTHER" id="PTHR13604">
    <property type="entry name" value="DC12-RELATED"/>
    <property type="match status" value="1"/>
</dbReference>
<dbReference type="GO" id="GO:0003697">
    <property type="term" value="F:single-stranded DNA binding"/>
    <property type="evidence" value="ECO:0007669"/>
    <property type="project" value="InterPro"/>
</dbReference>
<evidence type="ECO:0000256" key="1">
    <source>
        <dbReference type="ARBA" id="ARBA00008136"/>
    </source>
</evidence>
<keyword evidence="10" id="KW-1185">Reference proteome</keyword>
<evidence type="ECO:0000256" key="2">
    <source>
        <dbReference type="ARBA" id="ARBA00022670"/>
    </source>
</evidence>
<dbReference type="SUPFAM" id="SSF143081">
    <property type="entry name" value="BB1717-like"/>
    <property type="match status" value="1"/>
</dbReference>
<keyword evidence="2" id="KW-0645">Protease</keyword>
<organism evidence="9 10">
    <name type="scientific">Halococcoides cellulosivorans</name>
    <dbReference type="NCBI Taxonomy" id="1679096"/>
    <lineage>
        <taxon>Archaea</taxon>
        <taxon>Methanobacteriati</taxon>
        <taxon>Methanobacteriota</taxon>
        <taxon>Stenosarchaea group</taxon>
        <taxon>Halobacteria</taxon>
        <taxon>Halobacteriales</taxon>
        <taxon>Haloarculaceae</taxon>
        <taxon>Halococcoides</taxon>
    </lineage>
</organism>
<evidence type="ECO:0000256" key="5">
    <source>
        <dbReference type="ARBA" id="ARBA00023124"/>
    </source>
</evidence>
<evidence type="ECO:0000256" key="7">
    <source>
        <dbReference type="ARBA" id="ARBA00023239"/>
    </source>
</evidence>
<dbReference type="Proteomes" id="UP000244727">
    <property type="component" value="Chromosome"/>
</dbReference>
<evidence type="ECO:0000256" key="8">
    <source>
        <dbReference type="SAM" id="MobiDB-lite"/>
    </source>
</evidence>
<accession>A0A2R4X035</accession>
<sequence>MCGRFGLFADPATIAERTGTRVPDAYTPSYNLAPGDRVLAVEPSETATLTRWAERFNARIETAVDESAWAEPCLLPTSGFYEWRPDGQPVRIYREGDPILALAGLRLPDGVTVLTTDARPPVDAIHDRMPVTLAPDREADWLADRDREVITADPATDLAIDPVDPRLGDPTVDGPALIDGPDHEQRDLDAFG</sequence>
<dbReference type="EMBL" id="CP028858">
    <property type="protein sequence ID" value="AWB27144.1"/>
    <property type="molecule type" value="Genomic_DNA"/>
</dbReference>
<dbReference type="InterPro" id="IPR003738">
    <property type="entry name" value="SRAP"/>
</dbReference>
<evidence type="ECO:0000313" key="9">
    <source>
        <dbReference type="EMBL" id="AWB27144.1"/>
    </source>
</evidence>
<keyword evidence="3" id="KW-0227">DNA damage</keyword>
<dbReference type="GO" id="GO:0008233">
    <property type="term" value="F:peptidase activity"/>
    <property type="evidence" value="ECO:0007669"/>
    <property type="project" value="UniProtKB-KW"/>
</dbReference>
<evidence type="ECO:0000256" key="6">
    <source>
        <dbReference type="ARBA" id="ARBA00023125"/>
    </source>
</evidence>
<keyword evidence="6" id="KW-0238">DNA-binding</keyword>
<dbReference type="GO" id="GO:0106300">
    <property type="term" value="P:protein-DNA covalent cross-linking repair"/>
    <property type="evidence" value="ECO:0007669"/>
    <property type="project" value="InterPro"/>
</dbReference>
<dbReference type="KEGG" id="harc:HARCEL1_05205"/>
<dbReference type="GO" id="GO:0016829">
    <property type="term" value="F:lyase activity"/>
    <property type="evidence" value="ECO:0007669"/>
    <property type="project" value="UniProtKB-KW"/>
</dbReference>
<dbReference type="PANTHER" id="PTHR13604:SF0">
    <property type="entry name" value="ABASIC SITE PROCESSING PROTEIN HMCES"/>
    <property type="match status" value="1"/>
</dbReference>
<reference evidence="9 10" key="1">
    <citation type="submission" date="2018-04" db="EMBL/GenBank/DDBJ databases">
        <title>Halococcoides cellulosivorans gen. nov., sp. nov., an extremely halophilic cellulose-utilizing haloarchaeon from hypersaline lakes.</title>
        <authorList>
            <person name="Sorokin D.Y."/>
            <person name="Toshchakov S.V."/>
            <person name="Samarov N.I."/>
            <person name="Korzhenkov A."/>
            <person name="Kublanov I.V."/>
        </authorList>
    </citation>
    <scope>NUCLEOTIDE SEQUENCE [LARGE SCALE GENOMIC DNA]</scope>
    <source>
        <strain evidence="9 10">HArcel1</strain>
    </source>
</reference>
<dbReference type="Gene3D" id="3.90.1680.10">
    <property type="entry name" value="SOS response associated peptidase-like"/>
    <property type="match status" value="1"/>
</dbReference>
<evidence type="ECO:0000256" key="4">
    <source>
        <dbReference type="ARBA" id="ARBA00022801"/>
    </source>
</evidence>
<dbReference type="GeneID" id="36511882"/>
<proteinExistence type="inferred from homology"/>
<feature type="compositionally biased region" description="Basic and acidic residues" evidence="8">
    <location>
        <begin position="180"/>
        <end position="192"/>
    </location>
</feature>
<dbReference type="Pfam" id="PF02586">
    <property type="entry name" value="SRAP"/>
    <property type="match status" value="1"/>
</dbReference>